<sequence>MAGFISCGFFGLLIGVQGSDTLVAMFRLLIAAGVTVDKWTRMWAERVPGTDLVPVPAAPDATLDDGAANRADAGLLRLPVDRDVFHAVPLYTEATVVVVPRDHFVAAGDEVTLADLADEPLLRPLDDVLTWPSAVTGERPATTADAVPLVAAHAGLLVVPQSLARLHHRRDLTYRTVTDAPTSSVGLVWRQDGYSDLVEELIGIVRGRTANSTRGRAKPAPQPAPRGQTGRRRR</sequence>
<evidence type="ECO:0000256" key="3">
    <source>
        <dbReference type="ARBA" id="ARBA00023125"/>
    </source>
</evidence>
<dbReference type="Gene3D" id="3.40.190.10">
    <property type="entry name" value="Periplasmic binding protein-like II"/>
    <property type="match status" value="2"/>
</dbReference>
<dbReference type="SUPFAM" id="SSF53850">
    <property type="entry name" value="Periplasmic binding protein-like II"/>
    <property type="match status" value="1"/>
</dbReference>
<dbReference type="GO" id="GO:0003677">
    <property type="term" value="F:DNA binding"/>
    <property type="evidence" value="ECO:0007669"/>
    <property type="project" value="UniProtKB-KW"/>
</dbReference>
<reference evidence="7" key="1">
    <citation type="submission" date="2021-01" db="EMBL/GenBank/DDBJ databases">
        <title>Whole genome shotgun sequence of Virgisporangium ochraceum NBRC 16418.</title>
        <authorList>
            <person name="Komaki H."/>
            <person name="Tamura T."/>
        </authorList>
    </citation>
    <scope>NUCLEOTIDE SEQUENCE</scope>
    <source>
        <strain evidence="7">NBRC 16418</strain>
    </source>
</reference>
<dbReference type="Gene3D" id="3.40.190.290">
    <property type="match status" value="1"/>
</dbReference>
<dbReference type="EMBL" id="BOPH01000083">
    <property type="protein sequence ID" value="GIJ70864.1"/>
    <property type="molecule type" value="Genomic_DNA"/>
</dbReference>
<dbReference type="InterPro" id="IPR005119">
    <property type="entry name" value="LysR_subst-bd"/>
</dbReference>
<evidence type="ECO:0000256" key="1">
    <source>
        <dbReference type="ARBA" id="ARBA00009437"/>
    </source>
</evidence>
<comment type="similarity">
    <text evidence="1">Belongs to the LysR transcriptional regulatory family.</text>
</comment>
<evidence type="ECO:0000256" key="4">
    <source>
        <dbReference type="ARBA" id="ARBA00023163"/>
    </source>
</evidence>
<evidence type="ECO:0000313" key="8">
    <source>
        <dbReference type="Proteomes" id="UP000635606"/>
    </source>
</evidence>
<comment type="caution">
    <text evidence="7">The sequence shown here is derived from an EMBL/GenBank/DDBJ whole genome shotgun (WGS) entry which is preliminary data.</text>
</comment>
<dbReference type="PANTHER" id="PTHR30346">
    <property type="entry name" value="TRANSCRIPTIONAL DUAL REGULATOR HCAR-RELATED"/>
    <property type="match status" value="1"/>
</dbReference>
<dbReference type="Proteomes" id="UP000635606">
    <property type="component" value="Unassembled WGS sequence"/>
</dbReference>
<gene>
    <name evidence="7" type="ORF">Voc01_057810</name>
</gene>
<accession>A0A8J3ZUV6</accession>
<proteinExistence type="inferred from homology"/>
<dbReference type="Pfam" id="PF03466">
    <property type="entry name" value="LysR_substrate"/>
    <property type="match status" value="1"/>
</dbReference>
<keyword evidence="8" id="KW-1185">Reference proteome</keyword>
<keyword evidence="3" id="KW-0238">DNA-binding</keyword>
<evidence type="ECO:0000256" key="5">
    <source>
        <dbReference type="SAM" id="MobiDB-lite"/>
    </source>
</evidence>
<keyword evidence="2" id="KW-0805">Transcription regulation</keyword>
<evidence type="ECO:0000313" key="7">
    <source>
        <dbReference type="EMBL" id="GIJ70864.1"/>
    </source>
</evidence>
<dbReference type="PANTHER" id="PTHR30346:SF0">
    <property type="entry name" value="HCA OPERON TRANSCRIPTIONAL ACTIVATOR HCAR"/>
    <property type="match status" value="1"/>
</dbReference>
<dbReference type="AlphaFoldDB" id="A0A8J3ZUV6"/>
<name>A0A8J3ZUV6_9ACTN</name>
<feature type="region of interest" description="Disordered" evidence="5">
    <location>
        <begin position="209"/>
        <end position="234"/>
    </location>
</feature>
<dbReference type="GO" id="GO:0003700">
    <property type="term" value="F:DNA-binding transcription factor activity"/>
    <property type="evidence" value="ECO:0007669"/>
    <property type="project" value="TreeGrafter"/>
</dbReference>
<protein>
    <recommendedName>
        <fullName evidence="6">LysR substrate-binding domain-containing protein</fullName>
    </recommendedName>
</protein>
<keyword evidence="4" id="KW-0804">Transcription</keyword>
<organism evidence="7 8">
    <name type="scientific">Virgisporangium ochraceum</name>
    <dbReference type="NCBI Taxonomy" id="65505"/>
    <lineage>
        <taxon>Bacteria</taxon>
        <taxon>Bacillati</taxon>
        <taxon>Actinomycetota</taxon>
        <taxon>Actinomycetes</taxon>
        <taxon>Micromonosporales</taxon>
        <taxon>Micromonosporaceae</taxon>
        <taxon>Virgisporangium</taxon>
    </lineage>
</organism>
<evidence type="ECO:0000259" key="6">
    <source>
        <dbReference type="Pfam" id="PF03466"/>
    </source>
</evidence>
<feature type="domain" description="LysR substrate-binding" evidence="6">
    <location>
        <begin position="39"/>
        <end position="207"/>
    </location>
</feature>
<dbReference type="CDD" id="cd05466">
    <property type="entry name" value="PBP2_LTTR_substrate"/>
    <property type="match status" value="1"/>
</dbReference>
<dbReference type="GO" id="GO:0032993">
    <property type="term" value="C:protein-DNA complex"/>
    <property type="evidence" value="ECO:0007669"/>
    <property type="project" value="TreeGrafter"/>
</dbReference>
<evidence type="ECO:0000256" key="2">
    <source>
        <dbReference type="ARBA" id="ARBA00023015"/>
    </source>
</evidence>